<evidence type="ECO:0000256" key="1">
    <source>
        <dbReference type="SAM" id="Phobius"/>
    </source>
</evidence>
<evidence type="ECO:0000313" key="3">
    <source>
        <dbReference type="Proteomes" id="UP000245768"/>
    </source>
</evidence>
<dbReference type="EMBL" id="KZ819636">
    <property type="protein sequence ID" value="PWN90329.1"/>
    <property type="molecule type" value="Genomic_DNA"/>
</dbReference>
<dbReference type="GeneID" id="37043571"/>
<feature type="transmembrane region" description="Helical" evidence="1">
    <location>
        <begin position="87"/>
        <end position="106"/>
    </location>
</feature>
<dbReference type="RefSeq" id="XP_025377527.1">
    <property type="nucleotide sequence ID" value="XM_025521655.1"/>
</dbReference>
<evidence type="ECO:0000313" key="2">
    <source>
        <dbReference type="EMBL" id="PWN90329.1"/>
    </source>
</evidence>
<keyword evidence="3" id="KW-1185">Reference proteome</keyword>
<feature type="transmembrane region" description="Helical" evidence="1">
    <location>
        <begin position="152"/>
        <end position="176"/>
    </location>
</feature>
<keyword evidence="1" id="KW-0472">Membrane</keyword>
<dbReference type="STRING" id="215250.A0A316YM48"/>
<protein>
    <submittedName>
        <fullName evidence="2">Uncharacterized protein</fullName>
    </submittedName>
</protein>
<dbReference type="OrthoDB" id="3239304at2759"/>
<dbReference type="Proteomes" id="UP000245768">
    <property type="component" value="Unassembled WGS sequence"/>
</dbReference>
<feature type="transmembrane region" description="Helical" evidence="1">
    <location>
        <begin position="12"/>
        <end position="37"/>
    </location>
</feature>
<dbReference type="AlphaFoldDB" id="A0A316YM48"/>
<proteinExistence type="predicted"/>
<dbReference type="InParanoid" id="A0A316YM48"/>
<reference evidence="2 3" key="1">
    <citation type="journal article" date="2018" name="Mol. Biol. Evol.">
        <title>Broad Genomic Sampling Reveals a Smut Pathogenic Ancestry of the Fungal Clade Ustilaginomycotina.</title>
        <authorList>
            <person name="Kijpornyongpan T."/>
            <person name="Mondo S.J."/>
            <person name="Barry K."/>
            <person name="Sandor L."/>
            <person name="Lee J."/>
            <person name="Lipzen A."/>
            <person name="Pangilinan J."/>
            <person name="LaButti K."/>
            <person name="Hainaut M."/>
            <person name="Henrissat B."/>
            <person name="Grigoriev I.V."/>
            <person name="Spatafora J.W."/>
            <person name="Aime M.C."/>
        </authorList>
    </citation>
    <scope>NUCLEOTIDE SEQUENCE [LARGE SCALE GENOMIC DNA]</scope>
    <source>
        <strain evidence="2 3">MCA 4198</strain>
    </source>
</reference>
<sequence length="214" mass="23490">MRTFCCCLPTRLGVLILSPVTFLGSLVVAGALIWALVHESSSLTTVQKVLTGALAAEMTLFCLASLFGFIGSIFASYRAVRFYSTMMWSLWLLTLALGIVEFVFLFKDKDQYVENCTNKAENIDLDGSSINLVSSSTQATVSEDACKSAFNIVAGVGIGVWAFVLLVAAYLCVIVGRYRDQLRDERGGFRKVHASDMGETGGYYRQYPTPGYRH</sequence>
<accession>A0A316YM48</accession>
<keyword evidence="1" id="KW-0812">Transmembrane</keyword>
<gene>
    <name evidence="2" type="ORF">FA10DRAFT_266819</name>
</gene>
<organism evidence="2 3">
    <name type="scientific">Acaromyces ingoldii</name>
    <dbReference type="NCBI Taxonomy" id="215250"/>
    <lineage>
        <taxon>Eukaryota</taxon>
        <taxon>Fungi</taxon>
        <taxon>Dikarya</taxon>
        <taxon>Basidiomycota</taxon>
        <taxon>Ustilaginomycotina</taxon>
        <taxon>Exobasidiomycetes</taxon>
        <taxon>Exobasidiales</taxon>
        <taxon>Cryptobasidiaceae</taxon>
        <taxon>Acaromyces</taxon>
    </lineage>
</organism>
<keyword evidence="1" id="KW-1133">Transmembrane helix</keyword>
<feature type="transmembrane region" description="Helical" evidence="1">
    <location>
        <begin position="49"/>
        <end position="75"/>
    </location>
</feature>
<name>A0A316YM48_9BASI</name>